<name>A0A419DB68_9BACT</name>
<reference evidence="1 2" key="1">
    <citation type="journal article" date="2017" name="ISME J.">
        <title>Energy and carbon metabolisms in a deep terrestrial subsurface fluid microbial community.</title>
        <authorList>
            <person name="Momper L."/>
            <person name="Jungbluth S.P."/>
            <person name="Lee M.D."/>
            <person name="Amend J.P."/>
        </authorList>
    </citation>
    <scope>NUCLEOTIDE SEQUENCE [LARGE SCALE GENOMIC DNA]</scope>
    <source>
        <strain evidence="1">SURF_29</strain>
    </source>
</reference>
<evidence type="ECO:0000313" key="1">
    <source>
        <dbReference type="EMBL" id="RJO60401.1"/>
    </source>
</evidence>
<proteinExistence type="predicted"/>
<sequence length="301" mass="33525">MTRKITLPSGKVVTINERGDIVSDSLETKPSTNDAVSNAQKALNTIKQIREAGYAGDIPGNVDLDDFLHQVSSKTVPQPPKYQTGNEILDETLKGVREYLETLKAQGMKLNPAIEITPEVTQRFINQAETELSPYYSSRIKVIKNDLNRNLETLNKQYLSQKARAETEFRNSLAATQEDFADRGLTFSGQRQKTEGQFGESAGRYFEDLASSFAEKGREFGTTAERTLGSRELDGLTSPSITTYKPEIGTDFNLSETGSRSLFSPESGVVGSLEREKLAAKKARELELEKAYRQNRALTFY</sequence>
<dbReference type="Proteomes" id="UP000285655">
    <property type="component" value="Unassembled WGS sequence"/>
</dbReference>
<protein>
    <submittedName>
        <fullName evidence="1">Uncharacterized protein</fullName>
    </submittedName>
</protein>
<dbReference type="AlphaFoldDB" id="A0A419DB68"/>
<accession>A0A419DB68</accession>
<organism evidence="1 2">
    <name type="scientific">candidate division WS5 bacterium</name>
    <dbReference type="NCBI Taxonomy" id="2093353"/>
    <lineage>
        <taxon>Bacteria</taxon>
        <taxon>candidate division WS5</taxon>
    </lineage>
</organism>
<evidence type="ECO:0000313" key="2">
    <source>
        <dbReference type="Proteomes" id="UP000285655"/>
    </source>
</evidence>
<dbReference type="EMBL" id="QZJW01000046">
    <property type="protein sequence ID" value="RJO60401.1"/>
    <property type="molecule type" value="Genomic_DNA"/>
</dbReference>
<gene>
    <name evidence="1" type="ORF">C4544_05240</name>
</gene>
<comment type="caution">
    <text evidence="1">The sequence shown here is derived from an EMBL/GenBank/DDBJ whole genome shotgun (WGS) entry which is preliminary data.</text>
</comment>